<organism evidence="1 2">
    <name type="scientific">Bifidobacterium longum subsp. infantis</name>
    <dbReference type="NCBI Taxonomy" id="1682"/>
    <lineage>
        <taxon>Bacteria</taxon>
        <taxon>Bacillati</taxon>
        <taxon>Actinomycetota</taxon>
        <taxon>Actinomycetes</taxon>
        <taxon>Bifidobacteriales</taxon>
        <taxon>Bifidobacteriaceae</taxon>
        <taxon>Bifidobacterium</taxon>
    </lineage>
</organism>
<protein>
    <submittedName>
        <fullName evidence="1">Uncharacterized protein</fullName>
    </submittedName>
</protein>
<evidence type="ECO:0000313" key="2">
    <source>
        <dbReference type="Proteomes" id="UP000067206"/>
    </source>
</evidence>
<proteinExistence type="predicted"/>
<reference evidence="1 2" key="1">
    <citation type="submission" date="2014-12" db="EMBL/GenBank/DDBJ databases">
        <title>Complete genome sequence of Bifidobacterium longum subsp. infantis BT1.</title>
        <authorList>
            <person name="Kim J.F."/>
            <person name="Kwak M.-J."/>
        </authorList>
    </citation>
    <scope>NUCLEOTIDE SEQUENCE [LARGE SCALE GENOMIC DNA]</scope>
    <source>
        <strain evidence="1 2">BT1</strain>
    </source>
</reference>
<evidence type="ECO:0000313" key="1">
    <source>
        <dbReference type="EMBL" id="ALE08867.1"/>
    </source>
</evidence>
<dbReference type="PATRIC" id="fig|1682.24.peg.787"/>
<dbReference type="AlphaFoldDB" id="A0A0M4MG75"/>
<dbReference type="EMBL" id="CP010411">
    <property type="protein sequence ID" value="ALE08867.1"/>
    <property type="molecule type" value="Genomic_DNA"/>
</dbReference>
<name>A0A0M4MG75_BIFLI</name>
<accession>A0A0M4MG75</accession>
<sequence length="54" mass="6071">MGYGAAGRRGIYGVQISPVLRGLCPSNRVQSYRQRGHSPVRVHNVSYFTPEHEE</sequence>
<gene>
    <name evidence="1" type="ORF">RY67_814</name>
</gene>
<dbReference type="Proteomes" id="UP000067206">
    <property type="component" value="Chromosome"/>
</dbReference>